<proteinExistence type="predicted"/>
<reference evidence="1" key="2">
    <citation type="submission" date="2020-07" db="EMBL/GenBank/DDBJ databases">
        <authorList>
            <person name="Lood C."/>
            <person name="Girard L."/>
        </authorList>
    </citation>
    <scope>NUCLEOTIDE SEQUENCE</scope>
    <source>
        <strain evidence="1">RW4S2</strain>
    </source>
</reference>
<sequence>MAAEGSSGAKGGAVSSGAENAALYPKLKDQLIRENLSNIAAQDSRLAAAVNGSGTRNPNFSIGTGSAAEADSLGQIWVGDGARPISGVPGGLISADGARVYRPPTAKPNTPAQYNPTGVQANFQTLQDGKVVGNGHLSVTN</sequence>
<accession>A0A923K6G3</accession>
<reference evidence="1 3" key="1">
    <citation type="journal article" date="2020" name="Microorganisms">
        <title>Reliable Identification of Environmental Pseudomonas Isolates Using the rpoD Gene.</title>
        <authorList>
            <consortium name="The Broad Institute Genome Sequencing Platform"/>
            <person name="Girard L."/>
            <person name="Lood C."/>
            <person name="Rokni-Zadeh H."/>
            <person name="van Noort V."/>
            <person name="Lavigne R."/>
            <person name="De Mot R."/>
        </authorList>
    </citation>
    <scope>NUCLEOTIDE SEQUENCE</scope>
    <source>
        <strain evidence="1 3">RW4S2</strain>
    </source>
</reference>
<dbReference type="EMBL" id="JABWRP010000017">
    <property type="protein sequence ID" value="MBC3472682.1"/>
    <property type="molecule type" value="Genomic_DNA"/>
</dbReference>
<protein>
    <recommendedName>
        <fullName evidence="4">Filamentous hemagglutinin</fullName>
    </recommendedName>
</protein>
<dbReference type="Proteomes" id="UP000628137">
    <property type="component" value="Unassembled WGS sequence"/>
</dbReference>
<gene>
    <name evidence="2" type="ORF">HU738_017580</name>
    <name evidence="1" type="ORF">HU738_19175</name>
</gene>
<evidence type="ECO:0000313" key="3">
    <source>
        <dbReference type="Proteomes" id="UP000628137"/>
    </source>
</evidence>
<name>A0A923K6G3_9PSED</name>
<comment type="caution">
    <text evidence="1">The sequence shown here is derived from an EMBL/GenBank/DDBJ whole genome shotgun (WGS) entry which is preliminary data.</text>
</comment>
<dbReference type="EMBL" id="JABWRP020000013">
    <property type="protein sequence ID" value="MBV4542861.1"/>
    <property type="molecule type" value="Genomic_DNA"/>
</dbReference>
<evidence type="ECO:0000313" key="2">
    <source>
        <dbReference type="EMBL" id="MBV4542861.1"/>
    </source>
</evidence>
<organism evidence="1">
    <name type="scientific">Pseudomonas vlassakiae</name>
    <dbReference type="NCBI Taxonomy" id="485888"/>
    <lineage>
        <taxon>Bacteria</taxon>
        <taxon>Pseudomonadati</taxon>
        <taxon>Pseudomonadota</taxon>
        <taxon>Gammaproteobacteria</taxon>
        <taxon>Pseudomonadales</taxon>
        <taxon>Pseudomonadaceae</taxon>
        <taxon>Pseudomonas</taxon>
    </lineage>
</organism>
<evidence type="ECO:0000313" key="1">
    <source>
        <dbReference type="EMBL" id="MBC3472682.1"/>
    </source>
</evidence>
<keyword evidence="3" id="KW-1185">Reference proteome</keyword>
<evidence type="ECO:0008006" key="4">
    <source>
        <dbReference type="Google" id="ProtNLM"/>
    </source>
</evidence>
<dbReference type="AlphaFoldDB" id="A0A923K6G3"/>
<dbReference type="RefSeq" id="WP_186603686.1">
    <property type="nucleotide sequence ID" value="NZ_JABWRP020000013.1"/>
</dbReference>
<reference evidence="2" key="3">
    <citation type="submission" date="2021-06" db="EMBL/GenBank/DDBJ databases">
        <title>Updating the genus Pseudomonas: Description of 43 new species and partition of the Pseudomonas putida group.</title>
        <authorList>
            <person name="Girard L."/>
            <person name="Lood C."/>
            <person name="Vandamme P."/>
            <person name="Rokni-Zadeh H."/>
            <person name="Van Noort V."/>
            <person name="Hofte M."/>
            <person name="Lavigne R."/>
            <person name="De Mot R."/>
        </authorList>
    </citation>
    <scope>NUCLEOTIDE SEQUENCE</scope>
    <source>
        <strain evidence="2">RW4S2</strain>
    </source>
</reference>